<dbReference type="AlphaFoldDB" id="A0A848DAG3"/>
<dbReference type="GO" id="GO:0009055">
    <property type="term" value="F:electron transfer activity"/>
    <property type="evidence" value="ECO:0007669"/>
    <property type="project" value="UniProtKB-UniRule"/>
</dbReference>
<keyword evidence="4 5" id="KW-0411">Iron-sulfur</keyword>
<sequence>MVQIDTNKCTGCGVCVKICPDGFEVKEKKAVLKNSGAECIDKAAAACPVGAIVSDSNLWWQTRPAIPAIPAIPARGGRGKRQRRGGGKGRRCKD</sequence>
<keyword evidence="3 5" id="KW-0408">Iron</keyword>
<dbReference type="Gene3D" id="3.30.70.20">
    <property type="match status" value="1"/>
</dbReference>
<keyword evidence="5" id="KW-0813">Transport</keyword>
<evidence type="ECO:0000256" key="6">
    <source>
        <dbReference type="SAM" id="MobiDB-lite"/>
    </source>
</evidence>
<protein>
    <recommendedName>
        <fullName evidence="5">Ferredoxin</fullName>
    </recommendedName>
</protein>
<dbReference type="Proteomes" id="UP000606580">
    <property type="component" value="Unassembled WGS sequence"/>
</dbReference>
<dbReference type="InterPro" id="IPR017900">
    <property type="entry name" value="4Fe4S_Fe_S_CS"/>
</dbReference>
<evidence type="ECO:0000256" key="3">
    <source>
        <dbReference type="ARBA" id="ARBA00023004"/>
    </source>
</evidence>
<evidence type="ECO:0000256" key="1">
    <source>
        <dbReference type="ARBA" id="ARBA00001966"/>
    </source>
</evidence>
<dbReference type="Pfam" id="PF13370">
    <property type="entry name" value="Fer4_13"/>
    <property type="match status" value="1"/>
</dbReference>
<dbReference type="GO" id="GO:0005506">
    <property type="term" value="F:iron ion binding"/>
    <property type="evidence" value="ECO:0007669"/>
    <property type="project" value="UniProtKB-UniRule"/>
</dbReference>
<evidence type="ECO:0000259" key="7">
    <source>
        <dbReference type="PROSITE" id="PS51379"/>
    </source>
</evidence>
<dbReference type="InterPro" id="IPR017896">
    <property type="entry name" value="4Fe4S_Fe-S-bd"/>
</dbReference>
<gene>
    <name evidence="8" type="ORF">GIS02_05420</name>
</gene>
<comment type="cofactor">
    <cofactor evidence="1">
        <name>[4Fe-4S] cluster</name>
        <dbReference type="ChEBI" id="CHEBI:49883"/>
    </cofactor>
</comment>
<dbReference type="InterPro" id="IPR001080">
    <property type="entry name" value="3Fe4S_ferredoxin"/>
</dbReference>
<evidence type="ECO:0000256" key="2">
    <source>
        <dbReference type="ARBA" id="ARBA00022723"/>
    </source>
</evidence>
<dbReference type="EMBL" id="WNEG01000094">
    <property type="protein sequence ID" value="NMG83628.1"/>
    <property type="molecule type" value="Genomic_DNA"/>
</dbReference>
<evidence type="ECO:0000256" key="5">
    <source>
        <dbReference type="RuleBase" id="RU368020"/>
    </source>
</evidence>
<dbReference type="PROSITE" id="PS00198">
    <property type="entry name" value="4FE4S_FER_1"/>
    <property type="match status" value="1"/>
</dbReference>
<keyword evidence="5" id="KW-0249">Electron transport</keyword>
<keyword evidence="2 5" id="KW-0479">Metal-binding</keyword>
<proteinExistence type="predicted"/>
<evidence type="ECO:0000256" key="4">
    <source>
        <dbReference type="ARBA" id="ARBA00023014"/>
    </source>
</evidence>
<comment type="caution">
    <text evidence="8">The sequence shown here is derived from an EMBL/GenBank/DDBJ whole genome shotgun (WGS) entry which is preliminary data.</text>
</comment>
<name>A0A848DAG3_9EURY</name>
<feature type="region of interest" description="Disordered" evidence="6">
    <location>
        <begin position="70"/>
        <end position="94"/>
    </location>
</feature>
<feature type="domain" description="4Fe-4S ferredoxin-type" evidence="7">
    <location>
        <begin position="1"/>
        <end position="28"/>
    </location>
</feature>
<feature type="compositionally biased region" description="Basic residues" evidence="6">
    <location>
        <begin position="77"/>
        <end position="94"/>
    </location>
</feature>
<accession>A0A848DAG3</accession>
<dbReference type="GO" id="GO:0016491">
    <property type="term" value="F:oxidoreductase activity"/>
    <property type="evidence" value="ECO:0007669"/>
    <property type="project" value="UniProtKB-ARBA"/>
</dbReference>
<evidence type="ECO:0000313" key="8">
    <source>
        <dbReference type="EMBL" id="NMG83628.1"/>
    </source>
</evidence>
<dbReference type="SUPFAM" id="SSF54862">
    <property type="entry name" value="4Fe-4S ferredoxins"/>
    <property type="match status" value="1"/>
</dbReference>
<dbReference type="GO" id="GO:0051536">
    <property type="term" value="F:iron-sulfur cluster binding"/>
    <property type="evidence" value="ECO:0007669"/>
    <property type="project" value="UniProtKB-KW"/>
</dbReference>
<evidence type="ECO:0000313" key="9">
    <source>
        <dbReference type="Proteomes" id="UP000606580"/>
    </source>
</evidence>
<reference evidence="8" key="1">
    <citation type="journal article" date="2020" name="MBio">
        <title>'Candidatus Ethanoperedens,' a Thermophilic Genus of Archaea Mediating the Anaerobic Oxidation of Ethane.</title>
        <authorList>
            <person name="Hahn C.J."/>
            <person name="Laso-Perez R."/>
            <person name="Vulcano F."/>
            <person name="Vaziourakis K.M."/>
            <person name="Stokke R."/>
            <person name="Steen I.H."/>
            <person name="Teske A."/>
            <person name="Boetius A."/>
            <person name="Liebeke M."/>
            <person name="Amann R."/>
            <person name="Knittel K."/>
            <person name="Wegener G."/>
        </authorList>
    </citation>
    <scope>NUCLEOTIDE SEQUENCE</scope>
    <source>
        <strain evidence="8">GoM-Arc1-LC-WB58</strain>
    </source>
</reference>
<comment type="function">
    <text evidence="5">Ferredoxins are iron-sulfur proteins that transfer electrons in a wide variety of metabolic reactions.</text>
</comment>
<dbReference type="PRINTS" id="PR00352">
    <property type="entry name" value="3FE4SFRDOXIN"/>
</dbReference>
<dbReference type="PROSITE" id="PS51379">
    <property type="entry name" value="4FE4S_FER_2"/>
    <property type="match status" value="1"/>
</dbReference>
<organism evidence="8 9">
    <name type="scientific">Candidatus Ethanoperedens thermophilum</name>
    <dbReference type="NCBI Taxonomy" id="2766897"/>
    <lineage>
        <taxon>Archaea</taxon>
        <taxon>Methanobacteriati</taxon>
        <taxon>Methanobacteriota</taxon>
        <taxon>Stenosarchaea group</taxon>
        <taxon>Methanomicrobia</taxon>
        <taxon>Methanosarcinales</taxon>
        <taxon>Methanosarcinales incertae sedis</taxon>
        <taxon>GOM Arc I cluster</taxon>
        <taxon>Candidatus Ethanoperedens</taxon>
    </lineage>
</organism>